<keyword evidence="1" id="KW-0812">Transmembrane</keyword>
<feature type="transmembrane region" description="Helical" evidence="1">
    <location>
        <begin position="267"/>
        <end position="287"/>
    </location>
</feature>
<dbReference type="Pfam" id="PF01757">
    <property type="entry name" value="Acyl_transf_3"/>
    <property type="match status" value="1"/>
</dbReference>
<feature type="transmembrane region" description="Helical" evidence="1">
    <location>
        <begin position="294"/>
        <end position="311"/>
    </location>
</feature>
<feature type="transmembrane region" description="Helical" evidence="1">
    <location>
        <begin position="30"/>
        <end position="50"/>
    </location>
</feature>
<feature type="transmembrane region" description="Helical" evidence="1">
    <location>
        <begin position="229"/>
        <end position="247"/>
    </location>
</feature>
<dbReference type="InterPro" id="IPR002656">
    <property type="entry name" value="Acyl_transf_3_dom"/>
</dbReference>
<keyword evidence="3" id="KW-0808">Transferase</keyword>
<evidence type="ECO:0000313" key="4">
    <source>
        <dbReference type="Proteomes" id="UP000052013"/>
    </source>
</evidence>
<feature type="transmembrane region" description="Helical" evidence="1">
    <location>
        <begin position="56"/>
        <end position="76"/>
    </location>
</feature>
<dbReference type="PANTHER" id="PTHR37312">
    <property type="entry name" value="MEMBRANE-BOUND ACYLTRANSFERASE YKRP-RELATED"/>
    <property type="match status" value="1"/>
</dbReference>
<feature type="transmembrane region" description="Helical" evidence="1">
    <location>
        <begin position="317"/>
        <end position="340"/>
    </location>
</feature>
<keyword evidence="1" id="KW-1133">Transmembrane helix</keyword>
<organism evidence="3 4">
    <name type="scientific">Lentilactobacillus diolivorans DSM 14421</name>
    <dbReference type="NCBI Taxonomy" id="1423739"/>
    <lineage>
        <taxon>Bacteria</taxon>
        <taxon>Bacillati</taxon>
        <taxon>Bacillota</taxon>
        <taxon>Bacilli</taxon>
        <taxon>Lactobacillales</taxon>
        <taxon>Lactobacillaceae</taxon>
        <taxon>Lentilactobacillus</taxon>
    </lineage>
</organism>
<evidence type="ECO:0000259" key="2">
    <source>
        <dbReference type="Pfam" id="PF01757"/>
    </source>
</evidence>
<feature type="transmembrane region" description="Helical" evidence="1">
    <location>
        <begin position="135"/>
        <end position="159"/>
    </location>
</feature>
<proteinExistence type="predicted"/>
<dbReference type="PATRIC" id="fig|1423739.3.peg.1650"/>
<evidence type="ECO:0000256" key="1">
    <source>
        <dbReference type="SAM" id="Phobius"/>
    </source>
</evidence>
<dbReference type="AlphaFoldDB" id="A0A0R1SL45"/>
<dbReference type="InterPro" id="IPR052734">
    <property type="entry name" value="Nod_factor_acetyltransferase"/>
</dbReference>
<accession>A0A0R1SL45</accession>
<feature type="transmembrane region" description="Helical" evidence="1">
    <location>
        <begin position="197"/>
        <end position="217"/>
    </location>
</feature>
<evidence type="ECO:0000313" key="3">
    <source>
        <dbReference type="EMBL" id="KRL69214.1"/>
    </source>
</evidence>
<sequence length="356" mass="40838">MNRYRFSGSINFRKGSGDRRIIMSKKRIEWIDIAKAYGIIAVVIGHALASGTTTHIIYWWHMPLFFIIGGFFLKPIDAAKLTEWKRFFNKRIHRDLLVYFIAGIGLITLYSILYNEDWQYLVNHLSRLMVGGRALNLYTSTFWFINVYLISIVAITLLISTVKSRWLQFAIVSGGLFLSTCYDKFDWLTFYNFKMMPWNLDIVLIAAFFTYIGYLFLHTDYSWIEKPRPITLLVTGMGILIAGYINGNFNFKFSMKSHMIDASLPKILLLAMIPLVFSFGVFGLSYLTSRLSGSFILATIGQHTMIIMYLHNALLDIASMAGITNVATQVIIAVIVPMLITRIKQPVMQNRSLYLS</sequence>
<feature type="domain" description="Acyltransferase 3" evidence="2">
    <location>
        <begin position="29"/>
        <end position="338"/>
    </location>
</feature>
<keyword evidence="3" id="KW-0012">Acyltransferase</keyword>
<dbReference type="Proteomes" id="UP000052013">
    <property type="component" value="Unassembled WGS sequence"/>
</dbReference>
<gene>
    <name evidence="3" type="ORF">FC85_GL001572</name>
</gene>
<dbReference type="STRING" id="1423739.FC85_GL001572"/>
<dbReference type="GO" id="GO:0016747">
    <property type="term" value="F:acyltransferase activity, transferring groups other than amino-acyl groups"/>
    <property type="evidence" value="ECO:0007669"/>
    <property type="project" value="InterPro"/>
</dbReference>
<feature type="transmembrane region" description="Helical" evidence="1">
    <location>
        <begin position="166"/>
        <end position="185"/>
    </location>
</feature>
<comment type="caution">
    <text evidence="3">The sequence shown here is derived from an EMBL/GenBank/DDBJ whole genome shotgun (WGS) entry which is preliminary data.</text>
</comment>
<protein>
    <submittedName>
        <fullName evidence="3">Acyltransferase 3</fullName>
    </submittedName>
</protein>
<feature type="transmembrane region" description="Helical" evidence="1">
    <location>
        <begin position="96"/>
        <end position="115"/>
    </location>
</feature>
<name>A0A0R1SL45_9LACO</name>
<reference evidence="3 4" key="1">
    <citation type="journal article" date="2015" name="Genome Announc.">
        <title>Expanding the biotechnology potential of lactobacilli through comparative genomics of 213 strains and associated genera.</title>
        <authorList>
            <person name="Sun Z."/>
            <person name="Harris H.M."/>
            <person name="McCann A."/>
            <person name="Guo C."/>
            <person name="Argimon S."/>
            <person name="Zhang W."/>
            <person name="Yang X."/>
            <person name="Jeffery I.B."/>
            <person name="Cooney J.C."/>
            <person name="Kagawa T.F."/>
            <person name="Liu W."/>
            <person name="Song Y."/>
            <person name="Salvetti E."/>
            <person name="Wrobel A."/>
            <person name="Rasinkangas P."/>
            <person name="Parkhill J."/>
            <person name="Rea M.C."/>
            <person name="O'Sullivan O."/>
            <person name="Ritari J."/>
            <person name="Douillard F.P."/>
            <person name="Paul Ross R."/>
            <person name="Yang R."/>
            <person name="Briner A.E."/>
            <person name="Felis G.E."/>
            <person name="de Vos W.M."/>
            <person name="Barrangou R."/>
            <person name="Klaenhammer T.R."/>
            <person name="Caufield P.W."/>
            <person name="Cui Y."/>
            <person name="Zhang H."/>
            <person name="O'Toole P.W."/>
        </authorList>
    </citation>
    <scope>NUCLEOTIDE SEQUENCE [LARGE SCALE GENOMIC DNA]</scope>
    <source>
        <strain evidence="3 4">DSM 14421</strain>
    </source>
</reference>
<dbReference type="EMBL" id="AZEY01000014">
    <property type="protein sequence ID" value="KRL69214.1"/>
    <property type="molecule type" value="Genomic_DNA"/>
</dbReference>
<keyword evidence="1" id="KW-0472">Membrane</keyword>
<dbReference type="PANTHER" id="PTHR37312:SF1">
    <property type="entry name" value="MEMBRANE-BOUND ACYLTRANSFERASE YKRP-RELATED"/>
    <property type="match status" value="1"/>
</dbReference>